<evidence type="ECO:0000259" key="8">
    <source>
        <dbReference type="PROSITE" id="PS50076"/>
    </source>
</evidence>
<dbReference type="InterPro" id="IPR052094">
    <property type="entry name" value="Pre-mRNA-splicing_ERAD"/>
</dbReference>
<organism evidence="9 10">
    <name type="scientific">Glomus cerebriforme</name>
    <dbReference type="NCBI Taxonomy" id="658196"/>
    <lineage>
        <taxon>Eukaryota</taxon>
        <taxon>Fungi</taxon>
        <taxon>Fungi incertae sedis</taxon>
        <taxon>Mucoromycota</taxon>
        <taxon>Glomeromycotina</taxon>
        <taxon>Glomeromycetes</taxon>
        <taxon>Glomerales</taxon>
        <taxon>Glomeraceae</taxon>
        <taxon>Glomus</taxon>
    </lineage>
</organism>
<evidence type="ECO:0000256" key="6">
    <source>
        <dbReference type="SAM" id="Coils"/>
    </source>
</evidence>
<gene>
    <name evidence="9" type="ORF">C1645_730835</name>
</gene>
<comment type="caution">
    <text evidence="9">The sequence shown here is derived from an EMBL/GenBank/DDBJ whole genome shotgun (WGS) entry which is preliminary data.</text>
</comment>
<dbReference type="PROSITE" id="PS50076">
    <property type="entry name" value="DNAJ_2"/>
    <property type="match status" value="1"/>
</dbReference>
<dbReference type="SMART" id="SM00271">
    <property type="entry name" value="DnaJ"/>
    <property type="match status" value="1"/>
</dbReference>
<feature type="coiled-coil region" evidence="6">
    <location>
        <begin position="86"/>
        <end position="113"/>
    </location>
</feature>
<dbReference type="CDD" id="cd06257">
    <property type="entry name" value="DnaJ"/>
    <property type="match status" value="1"/>
</dbReference>
<feature type="compositionally biased region" description="Basic and acidic residues" evidence="7">
    <location>
        <begin position="132"/>
        <end position="151"/>
    </location>
</feature>
<accession>A0A397TRP6</accession>
<dbReference type="Gene3D" id="1.10.287.110">
    <property type="entry name" value="DnaJ domain"/>
    <property type="match status" value="1"/>
</dbReference>
<dbReference type="PROSITE" id="PS00636">
    <property type="entry name" value="DNAJ_1"/>
    <property type="match status" value="1"/>
</dbReference>
<protein>
    <submittedName>
        <fullName evidence="9">DnaJ domain-containing protein</fullName>
    </submittedName>
</protein>
<dbReference type="PRINTS" id="PR00625">
    <property type="entry name" value="JDOMAIN"/>
</dbReference>
<dbReference type="Pfam" id="PF00226">
    <property type="entry name" value="DnaJ"/>
    <property type="match status" value="1"/>
</dbReference>
<evidence type="ECO:0000313" key="10">
    <source>
        <dbReference type="Proteomes" id="UP000265703"/>
    </source>
</evidence>
<evidence type="ECO:0000256" key="7">
    <source>
        <dbReference type="SAM" id="MobiDB-lite"/>
    </source>
</evidence>
<dbReference type="STRING" id="658196.A0A397TRP6"/>
<keyword evidence="4" id="KW-0143">Chaperone</keyword>
<dbReference type="EMBL" id="QKYT01000003">
    <property type="protein sequence ID" value="RIA99586.1"/>
    <property type="molecule type" value="Genomic_DNA"/>
</dbReference>
<dbReference type="InterPro" id="IPR018253">
    <property type="entry name" value="DnaJ_domain_CS"/>
</dbReference>
<evidence type="ECO:0000256" key="1">
    <source>
        <dbReference type="ARBA" id="ARBA00004123"/>
    </source>
</evidence>
<proteinExistence type="predicted"/>
<reference evidence="9 10" key="1">
    <citation type="submission" date="2018-06" db="EMBL/GenBank/DDBJ databases">
        <title>Comparative genomics reveals the genomic features of Rhizophagus irregularis, R. cerebriforme, R. diaphanum and Gigaspora rosea, and their symbiotic lifestyle signature.</title>
        <authorList>
            <person name="Morin E."/>
            <person name="San Clemente H."/>
            <person name="Chen E.C.H."/>
            <person name="De La Providencia I."/>
            <person name="Hainaut M."/>
            <person name="Kuo A."/>
            <person name="Kohler A."/>
            <person name="Murat C."/>
            <person name="Tang N."/>
            <person name="Roy S."/>
            <person name="Loubradou J."/>
            <person name="Henrissat B."/>
            <person name="Grigoriev I.V."/>
            <person name="Corradi N."/>
            <person name="Roux C."/>
            <person name="Martin F.M."/>
        </authorList>
    </citation>
    <scope>NUCLEOTIDE SEQUENCE [LARGE SCALE GENOMIC DNA]</scope>
    <source>
        <strain evidence="9 10">DAOM 227022</strain>
    </source>
</reference>
<evidence type="ECO:0000256" key="4">
    <source>
        <dbReference type="ARBA" id="ARBA00023186"/>
    </source>
</evidence>
<dbReference type="InterPro" id="IPR001623">
    <property type="entry name" value="DnaJ_domain"/>
</dbReference>
<dbReference type="InterPro" id="IPR036869">
    <property type="entry name" value="J_dom_sf"/>
</dbReference>
<evidence type="ECO:0000256" key="5">
    <source>
        <dbReference type="ARBA" id="ARBA00023242"/>
    </source>
</evidence>
<dbReference type="Proteomes" id="UP000265703">
    <property type="component" value="Unassembled WGS sequence"/>
</dbReference>
<dbReference type="OrthoDB" id="376357at2759"/>
<evidence type="ECO:0000313" key="9">
    <source>
        <dbReference type="EMBL" id="RIA99586.1"/>
    </source>
</evidence>
<dbReference type="SUPFAM" id="SSF46565">
    <property type="entry name" value="Chaperone J-domain"/>
    <property type="match status" value="1"/>
</dbReference>
<feature type="region of interest" description="Disordered" evidence="7">
    <location>
        <begin position="132"/>
        <end position="177"/>
    </location>
</feature>
<evidence type="ECO:0000256" key="2">
    <source>
        <dbReference type="ARBA" id="ARBA00004496"/>
    </source>
</evidence>
<keyword evidence="5" id="KW-0539">Nucleus</keyword>
<feature type="compositionally biased region" description="Polar residues" evidence="7">
    <location>
        <begin position="152"/>
        <end position="177"/>
    </location>
</feature>
<dbReference type="GO" id="GO:0005737">
    <property type="term" value="C:cytoplasm"/>
    <property type="evidence" value="ECO:0007669"/>
    <property type="project" value="UniProtKB-SubCell"/>
</dbReference>
<dbReference type="PANTHER" id="PTHR44313">
    <property type="entry name" value="DNAJ HOMOLOG SUBFAMILY C MEMBER 17"/>
    <property type="match status" value="1"/>
</dbReference>
<name>A0A397TRP6_9GLOM</name>
<dbReference type="GO" id="GO:0000390">
    <property type="term" value="P:spliceosomal complex disassembly"/>
    <property type="evidence" value="ECO:0007669"/>
    <property type="project" value="TreeGrafter"/>
</dbReference>
<evidence type="ECO:0000256" key="3">
    <source>
        <dbReference type="ARBA" id="ARBA00022490"/>
    </source>
</evidence>
<keyword evidence="6" id="KW-0175">Coiled coil</keyword>
<comment type="subcellular location">
    <subcellularLocation>
        <location evidence="2">Cytoplasm</location>
    </subcellularLocation>
    <subcellularLocation>
        <location evidence="1">Nucleus</location>
    </subcellularLocation>
</comment>
<dbReference type="PANTHER" id="PTHR44313:SF1">
    <property type="entry name" value="DNAJ HOMOLOG SUBFAMILY C MEMBER 17"/>
    <property type="match status" value="1"/>
</dbReference>
<dbReference type="AlphaFoldDB" id="A0A397TRP6"/>
<sequence>MMNLEEKDLDLYELLEINYNSTKEEIDKAYRRKAMIYHPDKNRNNVEAATKIFHQISVAYETLTDPQKKLQYDNIYKAKIESKKRFEKLDTKRKAMKEELEEREKAVKQAKKTAVYTQESCEAKIERIREETARRRREREEKLRLLADQRSKASTYRTNSAPSSTASKNSFKIPVSSSKPVFGYRRKSDFESIVLNKMIEREKLEKEKQ</sequence>
<keyword evidence="10" id="KW-1185">Reference proteome</keyword>
<dbReference type="GO" id="GO:0005681">
    <property type="term" value="C:spliceosomal complex"/>
    <property type="evidence" value="ECO:0007669"/>
    <property type="project" value="TreeGrafter"/>
</dbReference>
<feature type="domain" description="J" evidence="8">
    <location>
        <begin position="10"/>
        <end position="76"/>
    </location>
</feature>
<keyword evidence="3" id="KW-0963">Cytoplasm</keyword>